<feature type="region of interest" description="Disordered" evidence="1">
    <location>
        <begin position="103"/>
        <end position="127"/>
    </location>
</feature>
<keyword evidence="3" id="KW-1185">Reference proteome</keyword>
<gene>
    <name evidence="2" type="ORF">PLEPLA_LOCUS34669</name>
</gene>
<name>A0A9N7VCJ4_PLEPL</name>
<evidence type="ECO:0000313" key="3">
    <source>
        <dbReference type="Proteomes" id="UP001153269"/>
    </source>
</evidence>
<comment type="caution">
    <text evidence="2">The sequence shown here is derived from an EMBL/GenBank/DDBJ whole genome shotgun (WGS) entry which is preliminary data.</text>
</comment>
<dbReference type="Proteomes" id="UP001153269">
    <property type="component" value="Unassembled WGS sequence"/>
</dbReference>
<organism evidence="2 3">
    <name type="scientific">Pleuronectes platessa</name>
    <name type="common">European plaice</name>
    <dbReference type="NCBI Taxonomy" id="8262"/>
    <lineage>
        <taxon>Eukaryota</taxon>
        <taxon>Metazoa</taxon>
        <taxon>Chordata</taxon>
        <taxon>Craniata</taxon>
        <taxon>Vertebrata</taxon>
        <taxon>Euteleostomi</taxon>
        <taxon>Actinopterygii</taxon>
        <taxon>Neopterygii</taxon>
        <taxon>Teleostei</taxon>
        <taxon>Neoteleostei</taxon>
        <taxon>Acanthomorphata</taxon>
        <taxon>Carangaria</taxon>
        <taxon>Pleuronectiformes</taxon>
        <taxon>Pleuronectoidei</taxon>
        <taxon>Pleuronectidae</taxon>
        <taxon>Pleuronectes</taxon>
    </lineage>
</organism>
<protein>
    <submittedName>
        <fullName evidence="2">Uncharacterized protein</fullName>
    </submittedName>
</protein>
<dbReference type="AlphaFoldDB" id="A0A9N7VCJ4"/>
<dbReference type="EMBL" id="CADEAL010003931">
    <property type="protein sequence ID" value="CAB1446960.1"/>
    <property type="molecule type" value="Genomic_DNA"/>
</dbReference>
<feature type="region of interest" description="Disordered" evidence="1">
    <location>
        <begin position="1"/>
        <end position="46"/>
    </location>
</feature>
<reference evidence="2" key="1">
    <citation type="submission" date="2020-03" db="EMBL/GenBank/DDBJ databases">
        <authorList>
            <person name="Weist P."/>
        </authorList>
    </citation>
    <scope>NUCLEOTIDE SEQUENCE</scope>
</reference>
<evidence type="ECO:0000256" key="1">
    <source>
        <dbReference type="SAM" id="MobiDB-lite"/>
    </source>
</evidence>
<evidence type="ECO:0000313" key="2">
    <source>
        <dbReference type="EMBL" id="CAB1446960.1"/>
    </source>
</evidence>
<accession>A0A9N7VCJ4</accession>
<sequence length="271" mass="29450">MSPSTTDESKQTPVFPETEEGSSGDQTTEVFTVKPSGIEKIPFGEETETFVSVTPTSDEQVSSQEAKITLDTPYTSQATEPPASSYTTMSPHTIGVLVSDHTTVDSPTVRSSSEQEQDGPTAVSSPIPSIMYQNITDQQVVIITPSSSQPQTDFTEQTPTMVLHVSKPSTSTTIIFTEDITNEDELLSTVTDSMKEGTPTPELITEDTIIDVDTIFIVPSSSAYPTIQTEEAGVDFKANIYGTCFCYGDIAQRDTHIITTCYPSYRCVHKL</sequence>
<feature type="compositionally biased region" description="Polar residues" evidence="1">
    <location>
        <begin position="103"/>
        <end position="114"/>
    </location>
</feature>
<proteinExistence type="predicted"/>